<dbReference type="InterPro" id="IPR000847">
    <property type="entry name" value="LysR_HTH_N"/>
</dbReference>
<comment type="similarity">
    <text evidence="1">Belongs to the LysR transcriptional regulatory family.</text>
</comment>
<dbReference type="CDD" id="cd08419">
    <property type="entry name" value="PBP2_CbbR_RubisCO_like"/>
    <property type="match status" value="1"/>
</dbReference>
<dbReference type="Proteomes" id="UP001222275">
    <property type="component" value="Chromosome"/>
</dbReference>
<keyword evidence="2" id="KW-0805">Transcription regulation</keyword>
<dbReference type="Pfam" id="PF03466">
    <property type="entry name" value="LysR_substrate"/>
    <property type="match status" value="1"/>
</dbReference>
<name>A0ABY8CAF6_9GAMM</name>
<evidence type="ECO:0000256" key="4">
    <source>
        <dbReference type="ARBA" id="ARBA00023163"/>
    </source>
</evidence>
<dbReference type="InterPro" id="IPR005119">
    <property type="entry name" value="LysR_subst-bd"/>
</dbReference>
<proteinExistence type="inferred from homology"/>
<keyword evidence="4" id="KW-0804">Transcription</keyword>
<gene>
    <name evidence="6" type="ORF">NR989_01570</name>
</gene>
<dbReference type="SUPFAM" id="SSF53850">
    <property type="entry name" value="Periplasmic binding protein-like II"/>
    <property type="match status" value="1"/>
</dbReference>
<evidence type="ECO:0000256" key="3">
    <source>
        <dbReference type="ARBA" id="ARBA00023125"/>
    </source>
</evidence>
<sequence length="314" mass="35211">MADSTSNQLGQFLIRYASLRQIQVFESVARNLSFTRAAEELHLTQPTVSGQVKSLADAIGLPLYEQLGRNIFLTEVGEAVVISCREIINSLSNLEIKLDDFRGMKRGRLRVAVVSTAKYFIPLALGEFCKKYPDIELSLHVGNRNSLLKRLNQNLDDIYILGQIPQTSFSLEVVPFTTNPLVIIANRENELVGQKVTLEQLADQFFIMREEGSGIRSAVVDAFSKKGLEVNERLTMQTNEAIKHCVVGDLGVACVSEHTLYLEDKNGPLVELDVEGFPIKKSWNIVYPSGKELSLIANEFLDFLKAREDEYIKL</sequence>
<dbReference type="PANTHER" id="PTHR30126:SF5">
    <property type="entry name" value="HTH-TYPE TRANSCRIPTIONAL ACTIVATOR CMPR"/>
    <property type="match status" value="1"/>
</dbReference>
<dbReference type="PROSITE" id="PS50931">
    <property type="entry name" value="HTH_LYSR"/>
    <property type="match status" value="1"/>
</dbReference>
<dbReference type="RefSeq" id="WP_275595220.1">
    <property type="nucleotide sequence ID" value="NZ_CP102381.1"/>
</dbReference>
<dbReference type="Gene3D" id="3.40.190.290">
    <property type="match status" value="1"/>
</dbReference>
<accession>A0ABY8CAF6</accession>
<keyword evidence="3" id="KW-0238">DNA-binding</keyword>
<evidence type="ECO:0000313" key="7">
    <source>
        <dbReference type="Proteomes" id="UP001222275"/>
    </source>
</evidence>
<evidence type="ECO:0000259" key="5">
    <source>
        <dbReference type="PROSITE" id="PS50931"/>
    </source>
</evidence>
<dbReference type="PANTHER" id="PTHR30126">
    <property type="entry name" value="HTH-TYPE TRANSCRIPTIONAL REGULATOR"/>
    <property type="match status" value="1"/>
</dbReference>
<dbReference type="Gene3D" id="1.10.10.10">
    <property type="entry name" value="Winged helix-like DNA-binding domain superfamily/Winged helix DNA-binding domain"/>
    <property type="match status" value="1"/>
</dbReference>
<dbReference type="EMBL" id="CP102381">
    <property type="protein sequence ID" value="WEJ62963.1"/>
    <property type="molecule type" value="Genomic_DNA"/>
</dbReference>
<organism evidence="6 7">
    <name type="scientific">Thiomicrorhabdus lithotrophica</name>
    <dbReference type="NCBI Taxonomy" id="2949997"/>
    <lineage>
        <taxon>Bacteria</taxon>
        <taxon>Pseudomonadati</taxon>
        <taxon>Pseudomonadota</taxon>
        <taxon>Gammaproteobacteria</taxon>
        <taxon>Thiotrichales</taxon>
        <taxon>Piscirickettsiaceae</taxon>
        <taxon>Thiomicrorhabdus</taxon>
    </lineage>
</organism>
<evidence type="ECO:0000313" key="6">
    <source>
        <dbReference type="EMBL" id="WEJ62963.1"/>
    </source>
</evidence>
<dbReference type="InterPro" id="IPR036390">
    <property type="entry name" value="WH_DNA-bd_sf"/>
</dbReference>
<dbReference type="SUPFAM" id="SSF46785">
    <property type="entry name" value="Winged helix' DNA-binding domain"/>
    <property type="match status" value="1"/>
</dbReference>
<protein>
    <submittedName>
        <fullName evidence="6">LysR substrate-binding domain-containing protein</fullName>
    </submittedName>
</protein>
<reference evidence="6 7" key="1">
    <citation type="submission" date="2022-06" db="EMBL/GenBank/DDBJ databases">
        <title>Thiomicrohabdus sp. nov, an obligately chemolithoautotrophic, sulfur-oxidizing bacterium isolated from beach of Guanyin Mountain. Amoy.</title>
        <authorList>
            <person name="Zhu H."/>
        </authorList>
    </citation>
    <scope>NUCLEOTIDE SEQUENCE [LARGE SCALE GENOMIC DNA]</scope>
    <source>
        <strain evidence="6 7">XGS-01</strain>
    </source>
</reference>
<feature type="domain" description="HTH lysR-type" evidence="5">
    <location>
        <begin position="19"/>
        <end position="74"/>
    </location>
</feature>
<dbReference type="Pfam" id="PF00126">
    <property type="entry name" value="HTH_1"/>
    <property type="match status" value="1"/>
</dbReference>
<evidence type="ECO:0000256" key="1">
    <source>
        <dbReference type="ARBA" id="ARBA00009437"/>
    </source>
</evidence>
<dbReference type="PRINTS" id="PR00039">
    <property type="entry name" value="HTHLYSR"/>
</dbReference>
<dbReference type="InterPro" id="IPR036388">
    <property type="entry name" value="WH-like_DNA-bd_sf"/>
</dbReference>
<keyword evidence="7" id="KW-1185">Reference proteome</keyword>
<evidence type="ECO:0000256" key="2">
    <source>
        <dbReference type="ARBA" id="ARBA00023015"/>
    </source>
</evidence>